<feature type="domain" description="VWFA" evidence="17">
    <location>
        <begin position="61"/>
        <end position="238"/>
    </location>
</feature>
<dbReference type="GO" id="GO:0046872">
    <property type="term" value="F:metal ion binding"/>
    <property type="evidence" value="ECO:0007669"/>
    <property type="project" value="UniProtKB-KW"/>
</dbReference>
<dbReference type="AlphaFoldDB" id="A0A8T2IKK4"/>
<dbReference type="Gene3D" id="2.130.10.130">
    <property type="entry name" value="Integrin alpha, N-terminal"/>
    <property type="match status" value="1"/>
</dbReference>
<keyword evidence="3" id="KW-0812">Transmembrane</keyword>
<dbReference type="Pfam" id="PF00092">
    <property type="entry name" value="VWA"/>
    <property type="match status" value="1"/>
</dbReference>
<dbReference type="InterPro" id="IPR028994">
    <property type="entry name" value="Integrin_alpha_N"/>
</dbReference>
<dbReference type="Gene3D" id="2.60.40.1510">
    <property type="entry name" value="ntegrin, alpha v. Chain A, domain 3"/>
    <property type="match status" value="1"/>
</dbReference>
<dbReference type="GO" id="GO:0098609">
    <property type="term" value="P:cell-cell adhesion"/>
    <property type="evidence" value="ECO:0007669"/>
    <property type="project" value="TreeGrafter"/>
</dbReference>
<dbReference type="GO" id="GO:0007229">
    <property type="term" value="P:integrin-mediated signaling pathway"/>
    <property type="evidence" value="ECO:0007669"/>
    <property type="project" value="UniProtKB-KW"/>
</dbReference>
<dbReference type="OrthoDB" id="5317514at2759"/>
<dbReference type="EMBL" id="JAACNH010000009">
    <property type="protein sequence ID" value="KAG8433485.1"/>
    <property type="molecule type" value="Genomic_DNA"/>
</dbReference>
<keyword evidence="6" id="KW-0677">Repeat</keyword>
<keyword evidence="9" id="KW-1133">Transmembrane helix</keyword>
<dbReference type="GO" id="GO:0033627">
    <property type="term" value="P:cell adhesion mediated by integrin"/>
    <property type="evidence" value="ECO:0007669"/>
    <property type="project" value="TreeGrafter"/>
</dbReference>
<evidence type="ECO:0000256" key="4">
    <source>
        <dbReference type="ARBA" id="ARBA00022723"/>
    </source>
</evidence>
<dbReference type="Gene3D" id="2.60.40.1460">
    <property type="entry name" value="Integrin domains. Chain A, domain 2"/>
    <property type="match status" value="1"/>
</dbReference>
<keyword evidence="8 16" id="KW-0130">Cell adhesion</keyword>
<feature type="repeat" description="FG-GAP" evidence="15">
    <location>
        <begin position="489"/>
        <end position="549"/>
    </location>
</feature>
<dbReference type="PRINTS" id="PR00453">
    <property type="entry name" value="VWFADOMAIN"/>
</dbReference>
<evidence type="ECO:0000256" key="5">
    <source>
        <dbReference type="ARBA" id="ARBA00022729"/>
    </source>
</evidence>
<feature type="repeat" description="FG-GAP" evidence="15">
    <location>
        <begin position="353"/>
        <end position="414"/>
    </location>
</feature>
<dbReference type="InterPro" id="IPR002035">
    <property type="entry name" value="VWF_A"/>
</dbReference>
<dbReference type="InterPro" id="IPR013649">
    <property type="entry name" value="Integrin_alpha_Ig-like_1"/>
</dbReference>
<dbReference type="InterPro" id="IPR000413">
    <property type="entry name" value="Integrin_alpha"/>
</dbReference>
<dbReference type="PRINTS" id="PR01185">
    <property type="entry name" value="INTEGRINA"/>
</dbReference>
<comment type="similarity">
    <text evidence="2 16">Belongs to the integrin alpha chain family.</text>
</comment>
<evidence type="ECO:0000256" key="9">
    <source>
        <dbReference type="ARBA" id="ARBA00022989"/>
    </source>
</evidence>
<evidence type="ECO:0000256" key="8">
    <source>
        <dbReference type="ARBA" id="ARBA00022889"/>
    </source>
</evidence>
<keyword evidence="19" id="KW-1185">Reference proteome</keyword>
<sequence length="856" mass="92704">MGLSLASDGSNGQLLACGPTMQRVCGKNIYVNGHCYQLDTQLRLQETLPPSLPECSGPPLDIVFLIDGSGSIRKGEFTIVLDFVSKVIEQFSTSNALFAFMQYSSKFEIHFDFNDFSKTSDRNSLIQNIIQQRGNTYTATAILRVLEDLFIDSSGSRPRSQKILIVVTDGQKNDALPYDEPIAKAESLGILRFAIGVGKAFTTAEALEELNSIASEPTTDHVFRVGNFAALSQLQEQLQNKIFAIEGTQAQTGTAFEMEMSQDGFSSILTPEGAMLGAVGAFDWSGGVSIYKNGEKEGIWINATQDQIDTKAAYLGYALQQLAKNVIAVGAPRSQHIGSVVIFKRDPSTSNWNLKCVINGKQIGSYFGSVLSGGSINSDSSQLLLLVGAPTYYAPDSPGGRVYLCPINSKKMKPSTPILALGSDLCPKVLQGAPSQYLGHFGSAISILPDLTGDRLDDLAVGAPYEDQNQGAIYIFAGEKEGFRTSYVQRIAGNHIAMGLMFFGRSLSGNLDMTRDGLPDLTIGSEGKVTILRSRSVLGVSISMTVRPSTIPLTFFECPNPTDKGAATTLTVCVNTAKRSLGDTGAVTSRLRYTIQLDAGRSQTRVLFDNTERSKSKILQLREGAVCENEIFRLPECVEDSLSPVRIALNYTLSGGSVLSEDSPTNYSYQVPFQKNCGSDNICQDYLRINTSFANLKSLVLGVTTEVNVTVSVQNQGEDSFNSRAVISHPIGLSYRRAVVIQSSRRLSVSCSVLDGETVNCGINNPLLRPNSSVVFVVIFSLPSGVNLRNPLRVSANVTSDNGGAFNNLMRSLAQLKVLYGVYVTVTSLEDSTKYTNFSSESESSDMRIVQHVYRV</sequence>
<keyword evidence="11" id="KW-0472">Membrane</keyword>
<dbReference type="PANTHER" id="PTHR23220">
    <property type="entry name" value="INTEGRIN ALPHA"/>
    <property type="match status" value="1"/>
</dbReference>
<gene>
    <name evidence="18" type="ORF">GDO86_017678</name>
</gene>
<protein>
    <recommendedName>
        <fullName evidence="17">VWFA domain-containing protein</fullName>
    </recommendedName>
</protein>
<evidence type="ECO:0000259" key="17">
    <source>
        <dbReference type="PROSITE" id="PS50234"/>
    </source>
</evidence>
<dbReference type="Pfam" id="PF01839">
    <property type="entry name" value="FG-GAP"/>
    <property type="match status" value="1"/>
</dbReference>
<keyword evidence="10 16" id="KW-0401">Integrin</keyword>
<dbReference type="PROSITE" id="PS51470">
    <property type="entry name" value="FG_GAP"/>
    <property type="match status" value="3"/>
</dbReference>
<dbReference type="GO" id="GO:0008305">
    <property type="term" value="C:integrin complex"/>
    <property type="evidence" value="ECO:0007669"/>
    <property type="project" value="InterPro"/>
</dbReference>
<dbReference type="SMART" id="SM00191">
    <property type="entry name" value="Int_alpha"/>
    <property type="match status" value="3"/>
</dbReference>
<dbReference type="GO" id="GO:0007160">
    <property type="term" value="P:cell-matrix adhesion"/>
    <property type="evidence" value="ECO:0007669"/>
    <property type="project" value="TreeGrafter"/>
</dbReference>
<evidence type="ECO:0000256" key="3">
    <source>
        <dbReference type="ARBA" id="ARBA00022692"/>
    </source>
</evidence>
<keyword evidence="13 16" id="KW-0675">Receptor</keyword>
<keyword evidence="7" id="KW-0106">Calcium</keyword>
<comment type="subcellular location">
    <subcellularLocation>
        <location evidence="1 16">Membrane</location>
        <topology evidence="1 16">Single-pass type I membrane protein</topology>
    </subcellularLocation>
</comment>
<dbReference type="SUPFAM" id="SSF53300">
    <property type="entry name" value="vWA-like"/>
    <property type="match status" value="1"/>
</dbReference>
<dbReference type="Pfam" id="PF20805">
    <property type="entry name" value="Integrin_A_Ig_2"/>
    <property type="match status" value="1"/>
</dbReference>
<dbReference type="InterPro" id="IPR013519">
    <property type="entry name" value="Int_alpha_beta-p"/>
</dbReference>
<keyword evidence="4" id="KW-0479">Metal-binding</keyword>
<dbReference type="InterPro" id="IPR036465">
    <property type="entry name" value="vWFA_dom_sf"/>
</dbReference>
<dbReference type="Gene3D" id="2.60.40.1530">
    <property type="entry name" value="ntegrin, alpha v. Chain A, domain 4"/>
    <property type="match status" value="1"/>
</dbReference>
<evidence type="ECO:0000256" key="1">
    <source>
        <dbReference type="ARBA" id="ARBA00004479"/>
    </source>
</evidence>
<evidence type="ECO:0000256" key="11">
    <source>
        <dbReference type="ARBA" id="ARBA00023136"/>
    </source>
</evidence>
<evidence type="ECO:0000256" key="12">
    <source>
        <dbReference type="ARBA" id="ARBA00023157"/>
    </source>
</evidence>
<comment type="caution">
    <text evidence="18">The sequence shown here is derived from an EMBL/GenBank/DDBJ whole genome shotgun (WGS) entry which is preliminary data.</text>
</comment>
<dbReference type="PANTHER" id="PTHR23220:SF118">
    <property type="entry name" value="INTEGRIN ALPHA-X"/>
    <property type="match status" value="1"/>
</dbReference>
<evidence type="ECO:0000256" key="15">
    <source>
        <dbReference type="PROSITE-ProRule" id="PRU00803"/>
    </source>
</evidence>
<dbReference type="GO" id="GO:0009897">
    <property type="term" value="C:external side of plasma membrane"/>
    <property type="evidence" value="ECO:0007669"/>
    <property type="project" value="TreeGrafter"/>
</dbReference>
<evidence type="ECO:0000256" key="16">
    <source>
        <dbReference type="RuleBase" id="RU003762"/>
    </source>
</evidence>
<keyword evidence="14" id="KW-0325">Glycoprotein</keyword>
<evidence type="ECO:0000256" key="7">
    <source>
        <dbReference type="ARBA" id="ARBA00022837"/>
    </source>
</evidence>
<dbReference type="FunFam" id="3.40.50.410:FF:000012">
    <property type="entry name" value="Integrin, alpha 10"/>
    <property type="match status" value="1"/>
</dbReference>
<dbReference type="InterPro" id="IPR013517">
    <property type="entry name" value="FG-GAP"/>
</dbReference>
<proteinExistence type="inferred from homology"/>
<evidence type="ECO:0000313" key="19">
    <source>
        <dbReference type="Proteomes" id="UP000812440"/>
    </source>
</evidence>
<feature type="non-terminal residue" evidence="18">
    <location>
        <position position="856"/>
    </location>
</feature>
<dbReference type="Pfam" id="PF08441">
    <property type="entry name" value="Integrin_A_Ig_1"/>
    <property type="match status" value="1"/>
</dbReference>
<feature type="repeat" description="FG-GAP" evidence="15">
    <location>
        <begin position="428"/>
        <end position="485"/>
    </location>
</feature>
<evidence type="ECO:0000256" key="6">
    <source>
        <dbReference type="ARBA" id="ARBA00022737"/>
    </source>
</evidence>
<dbReference type="SMART" id="SM00327">
    <property type="entry name" value="VWA"/>
    <property type="match status" value="1"/>
</dbReference>
<dbReference type="GO" id="GO:0005178">
    <property type="term" value="F:integrin binding"/>
    <property type="evidence" value="ECO:0007669"/>
    <property type="project" value="TreeGrafter"/>
</dbReference>
<keyword evidence="12" id="KW-1015">Disulfide bond</keyword>
<evidence type="ECO:0000313" key="18">
    <source>
        <dbReference type="EMBL" id="KAG8433485.1"/>
    </source>
</evidence>
<evidence type="ECO:0000256" key="13">
    <source>
        <dbReference type="ARBA" id="ARBA00023170"/>
    </source>
</evidence>
<dbReference type="PROSITE" id="PS50234">
    <property type="entry name" value="VWFA"/>
    <property type="match status" value="1"/>
</dbReference>
<dbReference type="InterPro" id="IPR048285">
    <property type="entry name" value="Integrin_alpha_Ig-like_2"/>
</dbReference>
<organism evidence="18 19">
    <name type="scientific">Hymenochirus boettgeri</name>
    <name type="common">Congo dwarf clawed frog</name>
    <dbReference type="NCBI Taxonomy" id="247094"/>
    <lineage>
        <taxon>Eukaryota</taxon>
        <taxon>Metazoa</taxon>
        <taxon>Chordata</taxon>
        <taxon>Craniata</taxon>
        <taxon>Vertebrata</taxon>
        <taxon>Euteleostomi</taxon>
        <taxon>Amphibia</taxon>
        <taxon>Batrachia</taxon>
        <taxon>Anura</taxon>
        <taxon>Pipoidea</taxon>
        <taxon>Pipidae</taxon>
        <taxon>Pipinae</taxon>
        <taxon>Hymenochirus</taxon>
    </lineage>
</organism>
<dbReference type="SUPFAM" id="SSF69179">
    <property type="entry name" value="Integrin domains"/>
    <property type="match status" value="2"/>
</dbReference>
<dbReference type="Proteomes" id="UP000812440">
    <property type="component" value="Chromosome 9"/>
</dbReference>
<name>A0A8T2IKK4_9PIPI</name>
<evidence type="ECO:0000256" key="10">
    <source>
        <dbReference type="ARBA" id="ARBA00023037"/>
    </source>
</evidence>
<keyword evidence="5" id="KW-0732">Signal</keyword>
<reference evidence="18" key="1">
    <citation type="thesis" date="2020" institute="ProQuest LLC" country="789 East Eisenhower Parkway, Ann Arbor, MI, USA">
        <title>Comparative Genomics and Chromosome Evolution.</title>
        <authorList>
            <person name="Mudd A.B."/>
        </authorList>
    </citation>
    <scope>NUCLEOTIDE SEQUENCE</scope>
    <source>
        <strain evidence="18">Female2</strain>
        <tissue evidence="18">Blood</tissue>
    </source>
</reference>
<accession>A0A8T2IKK4</accession>
<evidence type="ECO:0000256" key="2">
    <source>
        <dbReference type="ARBA" id="ARBA00008054"/>
    </source>
</evidence>
<dbReference type="Gene3D" id="3.40.50.410">
    <property type="entry name" value="von Willebrand factor, type A domain"/>
    <property type="match status" value="1"/>
</dbReference>
<dbReference type="InterPro" id="IPR032695">
    <property type="entry name" value="Integrin_dom_sf"/>
</dbReference>
<evidence type="ECO:0000256" key="14">
    <source>
        <dbReference type="ARBA" id="ARBA00023180"/>
    </source>
</evidence>
<dbReference type="SUPFAM" id="SSF69318">
    <property type="entry name" value="Integrin alpha N-terminal domain"/>
    <property type="match status" value="1"/>
</dbReference>